<organism evidence="4 5">
    <name type="scientific">Spiroplasma melliferum KC3</name>
    <dbReference type="NCBI Taxonomy" id="570509"/>
    <lineage>
        <taxon>Bacteria</taxon>
        <taxon>Bacillati</taxon>
        <taxon>Mycoplasmatota</taxon>
        <taxon>Mollicutes</taxon>
        <taxon>Entomoplasmatales</taxon>
        <taxon>Spiroplasmataceae</taxon>
        <taxon>Spiroplasma</taxon>
    </lineage>
</organism>
<evidence type="ECO:0000256" key="1">
    <source>
        <dbReference type="SAM" id="Phobius"/>
    </source>
</evidence>
<reference evidence="4" key="1">
    <citation type="submission" date="2011-10" db="EMBL/GenBank/DDBJ databases">
        <authorList>
            <person name="Alexeev D.G."/>
            <person name="Kostrjukova E.S."/>
            <person name="Lazarev V.N."/>
            <person name="Selezneva O.B."/>
            <person name="Akopian T.A."/>
            <person name="Prichodko E.A."/>
            <person name="Larin A.K."/>
            <person name="Chukin M.M."/>
            <person name="Kondratov I.G."/>
            <person name="Ladygina V.G."/>
            <person name="Bazaleev N.A."/>
            <person name="Aliper A.M."/>
            <person name="Popenko A.S."/>
            <person name="Govorun V.M."/>
        </authorList>
    </citation>
    <scope>NUCLEOTIDE SEQUENCE</scope>
    <source>
        <strain evidence="4">KC3</strain>
    </source>
</reference>
<name>A0AAI9T438_SPIME</name>
<gene>
    <name evidence="3" type="ORF">SPM_001240</name>
    <name evidence="4" type="ORF">SPM_002325</name>
    <name evidence="2" type="ORF">SPM_004015</name>
</gene>
<dbReference type="EMBL" id="AGBZ02000001">
    <property type="protein sequence ID" value="KAI93147.1"/>
    <property type="molecule type" value="Genomic_DNA"/>
</dbReference>
<keyword evidence="1" id="KW-0472">Membrane</keyword>
<dbReference type="EMBL" id="AGBZ02000002">
    <property type="protein sequence ID" value="KAI92504.1"/>
    <property type="molecule type" value="Genomic_DNA"/>
</dbReference>
<keyword evidence="1" id="KW-0812">Transmembrane</keyword>
<reference evidence="4" key="3">
    <citation type="submission" date="2014-02" db="EMBL/GenBank/DDBJ databases">
        <authorList>
            <person name="Alexeev D."/>
            <person name="Kostrjukova E."/>
            <person name="Aliper A."/>
            <person name="Popenko A."/>
            <person name="Bazaleev N."/>
            <person name="Tyakht A."/>
            <person name="Selezneva O."/>
            <person name="Akopian T."/>
            <person name="Prichodko E."/>
            <person name="Kondratov I."/>
            <person name="Chukin M."/>
            <person name="Demina I."/>
            <person name="Galyamina M."/>
            <person name="Kamashev D."/>
            <person name="Vanyushkina A."/>
            <person name="Ladygina V."/>
            <person name="Levitskii S."/>
            <person name="Lazarev V."/>
            <person name="Govorun V."/>
            <person name="Babenko V."/>
            <person name="Manolov A."/>
        </authorList>
    </citation>
    <scope>NUCLEOTIDE SEQUENCE</scope>
    <source>
        <strain evidence="4">KC3</strain>
    </source>
</reference>
<evidence type="ECO:0000313" key="5">
    <source>
        <dbReference type="Proteomes" id="UP000004057"/>
    </source>
</evidence>
<proteinExistence type="predicted"/>
<protein>
    <recommendedName>
        <fullName evidence="6">Spiroplasmavirus-related protein</fullName>
    </recommendedName>
</protein>
<dbReference type="AlphaFoldDB" id="A0AAI9T438"/>
<evidence type="ECO:0000313" key="2">
    <source>
        <dbReference type="EMBL" id="KAI92504.1"/>
    </source>
</evidence>
<evidence type="ECO:0000313" key="4">
    <source>
        <dbReference type="EMBL" id="KAI93147.1"/>
    </source>
</evidence>
<dbReference type="RefSeq" id="WP_004027785.1">
    <property type="nucleotide sequence ID" value="NZ_AGBZ02000001.1"/>
</dbReference>
<keyword evidence="1" id="KW-1133">Transmembrane helix</keyword>
<feature type="transmembrane region" description="Helical" evidence="1">
    <location>
        <begin position="46"/>
        <end position="75"/>
    </location>
</feature>
<accession>A0AAI9T438</accession>
<feature type="transmembrane region" description="Helical" evidence="1">
    <location>
        <begin position="16"/>
        <end position="34"/>
    </location>
</feature>
<evidence type="ECO:0008006" key="6">
    <source>
        <dbReference type="Google" id="ProtNLM"/>
    </source>
</evidence>
<dbReference type="Proteomes" id="UP000004057">
    <property type="component" value="Unassembled WGS sequence"/>
</dbReference>
<reference evidence="4 5" key="2">
    <citation type="journal article" date="2012" name="J. Proteome Res.">
        <title>Application of Spiroplasma melliferum proteogenomic profiling for the discovery of virulence factors and pathogenicity mechanisms in host-associated spiroplasmas.</title>
        <authorList>
            <person name="Alexeev D."/>
            <person name="Kostrjukova E."/>
            <person name="Aliper A."/>
            <person name="Popenko A."/>
            <person name="Bazaleev N."/>
            <person name="Tyakht A."/>
            <person name="Selezneva O."/>
            <person name="Akopian T."/>
            <person name="Prichodko E."/>
            <person name="Kondratov I."/>
            <person name="Chukin M."/>
            <person name="Demina I."/>
            <person name="Galyamina M."/>
            <person name="Kamashev D."/>
            <person name="Vanyushkina A."/>
            <person name="Ladygina V."/>
            <person name="Levitskii S."/>
            <person name="Lazarev V."/>
            <person name="Govorun V."/>
        </authorList>
    </citation>
    <scope>NUCLEOTIDE SEQUENCE [LARGE SCALE GENOMIC DNA]</scope>
    <source>
        <strain evidence="4 5">KC3</strain>
    </source>
</reference>
<dbReference type="EMBL" id="AGBZ02000001">
    <property type="protein sequence ID" value="KAI93126.1"/>
    <property type="molecule type" value="Genomic_DNA"/>
</dbReference>
<evidence type="ECO:0000313" key="3">
    <source>
        <dbReference type="EMBL" id="KAI93126.1"/>
    </source>
</evidence>
<sequence>MKSKILKFLKEKWWKILLYFLVISLGMFVPFLYIDIKEFQLFLSKFGSVSSIMCIGYIIFWILTAAGIIDLILWIKKKINKDIVKGSKE</sequence>
<comment type="caution">
    <text evidence="4">The sequence shown here is derived from an EMBL/GenBank/DDBJ whole genome shotgun (WGS) entry which is preliminary data.</text>
</comment>